<evidence type="ECO:0000313" key="1">
    <source>
        <dbReference type="EMBL" id="KAH7536764.1"/>
    </source>
</evidence>
<dbReference type="EMBL" id="JAEACU010000003">
    <property type="protein sequence ID" value="KAH7536764.1"/>
    <property type="molecule type" value="Genomic_DNA"/>
</dbReference>
<dbReference type="Proteomes" id="UP000813462">
    <property type="component" value="Unassembled WGS sequence"/>
</dbReference>
<reference evidence="1" key="1">
    <citation type="journal article" date="2021" name="Front. Plant Sci.">
        <title>Chromosome-Scale Genome Assembly for Chinese Sour Jujube and Insights Into Its Genome Evolution and Domestication Signature.</title>
        <authorList>
            <person name="Shen L.-Y."/>
            <person name="Luo H."/>
            <person name="Wang X.-L."/>
            <person name="Wang X.-M."/>
            <person name="Qiu X.-J."/>
            <person name="Liu H."/>
            <person name="Zhou S.-S."/>
            <person name="Jia K.-H."/>
            <person name="Nie S."/>
            <person name="Bao Y.-T."/>
            <person name="Zhang R.-G."/>
            <person name="Yun Q.-Z."/>
            <person name="Chai Y.-H."/>
            <person name="Lu J.-Y."/>
            <person name="Li Y."/>
            <person name="Zhao S.-W."/>
            <person name="Mao J.-F."/>
            <person name="Jia S.-G."/>
            <person name="Mao Y.-M."/>
        </authorList>
    </citation>
    <scope>NUCLEOTIDE SEQUENCE</scope>
    <source>
        <strain evidence="1">AT0</strain>
        <tissue evidence="1">Leaf</tissue>
    </source>
</reference>
<evidence type="ECO:0000313" key="2">
    <source>
        <dbReference type="Proteomes" id="UP000813462"/>
    </source>
</evidence>
<comment type="caution">
    <text evidence="1">The sequence shown here is derived from an EMBL/GenBank/DDBJ whole genome shotgun (WGS) entry which is preliminary data.</text>
</comment>
<name>A0A978VMI9_ZIZJJ</name>
<organism evidence="1 2">
    <name type="scientific">Ziziphus jujuba var. spinosa</name>
    <dbReference type="NCBI Taxonomy" id="714518"/>
    <lineage>
        <taxon>Eukaryota</taxon>
        <taxon>Viridiplantae</taxon>
        <taxon>Streptophyta</taxon>
        <taxon>Embryophyta</taxon>
        <taxon>Tracheophyta</taxon>
        <taxon>Spermatophyta</taxon>
        <taxon>Magnoliopsida</taxon>
        <taxon>eudicotyledons</taxon>
        <taxon>Gunneridae</taxon>
        <taxon>Pentapetalae</taxon>
        <taxon>rosids</taxon>
        <taxon>fabids</taxon>
        <taxon>Rosales</taxon>
        <taxon>Rhamnaceae</taxon>
        <taxon>Paliureae</taxon>
        <taxon>Ziziphus</taxon>
    </lineage>
</organism>
<protein>
    <submittedName>
        <fullName evidence="1">Uncharacterized protein</fullName>
    </submittedName>
</protein>
<dbReference type="AlphaFoldDB" id="A0A978VMI9"/>
<proteinExistence type="predicted"/>
<gene>
    <name evidence="1" type="ORF">FEM48_Zijuj03G0021100</name>
</gene>
<sequence>MVALPSLKDLKLSTLNSEKLLPDHPPENFNMQNLTQIEDSWLQQFEKAKWNCQYEIDHEGLNDDDQEQAGIFPGLKLLVLDEVTDSLMDSWKKNNHPAGRAFKNLKYLVEFLFRELCNEISKFGTGNFQILPSDDLGEEKFLKGAMDSGLDEDGELLLEHYEFSSFPVQQLEEGDINAAIRKLWLNNQGRIFLDR</sequence>
<accession>A0A978VMI9</accession>